<dbReference type="EMBL" id="LR796787">
    <property type="protein sequence ID" value="CAB4166144.1"/>
    <property type="molecule type" value="Genomic_DNA"/>
</dbReference>
<accession>A0A6J5PEU3</accession>
<proteinExistence type="predicted"/>
<protein>
    <submittedName>
        <fullName evidence="1">Uncharacterized protein</fullName>
    </submittedName>
</protein>
<sequence length="102" mass="11325">MNWLKNKLCDWFHAGGDIKRDYAGRINWQCRTCSRWADPVDPQTERLITDNAAGAKDEREACAKVCDIESSVNVTNASEQYQEGRSMGAASCAAGIRARGKK</sequence>
<organism evidence="1">
    <name type="scientific">uncultured Caudovirales phage</name>
    <dbReference type="NCBI Taxonomy" id="2100421"/>
    <lineage>
        <taxon>Viruses</taxon>
        <taxon>Duplodnaviria</taxon>
        <taxon>Heunggongvirae</taxon>
        <taxon>Uroviricota</taxon>
        <taxon>Caudoviricetes</taxon>
        <taxon>Peduoviridae</taxon>
        <taxon>Maltschvirus</taxon>
        <taxon>Maltschvirus maltsch</taxon>
    </lineage>
</organism>
<evidence type="ECO:0000313" key="1">
    <source>
        <dbReference type="EMBL" id="CAB4166144.1"/>
    </source>
</evidence>
<gene>
    <name evidence="1" type="ORF">UFOVP835_18</name>
</gene>
<reference evidence="1" key="1">
    <citation type="submission" date="2020-04" db="EMBL/GenBank/DDBJ databases">
        <authorList>
            <person name="Chiriac C."/>
            <person name="Salcher M."/>
            <person name="Ghai R."/>
            <person name="Kavagutti S V."/>
        </authorList>
    </citation>
    <scope>NUCLEOTIDE SEQUENCE</scope>
</reference>
<name>A0A6J5PEU3_9CAUD</name>